<feature type="region of interest" description="Disordered" evidence="24">
    <location>
        <begin position="778"/>
        <end position="823"/>
    </location>
</feature>
<dbReference type="FunFam" id="3.30.200.20:FF:000810">
    <property type="entry name" value="L-type lectin-domain containing receptor kinase S.6"/>
    <property type="match status" value="1"/>
</dbReference>
<dbReference type="Gene3D" id="3.30.200.20">
    <property type="entry name" value="Phosphorylase Kinase, domain 1"/>
    <property type="match status" value="1"/>
</dbReference>
<keyword evidence="17 23" id="KW-0067">ATP-binding</keyword>
<dbReference type="AlphaFoldDB" id="A0AAV1X351"/>
<comment type="similarity">
    <text evidence="4">In the C-terminal section; belongs to the protein kinase superfamily. Ser/Thr protein kinase family.</text>
</comment>
<keyword evidence="11 26" id="KW-0732">Signal</keyword>
<keyword evidence="7" id="KW-0723">Serine/threonine-protein kinase</keyword>
<dbReference type="PROSITE" id="PS00108">
    <property type="entry name" value="PROTEIN_KINASE_ST"/>
    <property type="match status" value="1"/>
</dbReference>
<feature type="binding site" evidence="23">
    <location>
        <position position="403"/>
    </location>
    <ligand>
        <name>ATP</name>
        <dbReference type="ChEBI" id="CHEBI:30616"/>
    </ligand>
</feature>
<dbReference type="GO" id="GO:0030246">
    <property type="term" value="F:carbohydrate binding"/>
    <property type="evidence" value="ECO:0007669"/>
    <property type="project" value="UniProtKB-KW"/>
</dbReference>
<comment type="subcellular location">
    <subcellularLocation>
        <location evidence="1">Cell membrane</location>
        <topology evidence="1">Single-pass type I membrane protein</topology>
    </subcellularLocation>
</comment>
<organism evidence="28 29">
    <name type="scientific">Lupinus luteus</name>
    <name type="common">European yellow lupine</name>
    <dbReference type="NCBI Taxonomy" id="3873"/>
    <lineage>
        <taxon>Eukaryota</taxon>
        <taxon>Viridiplantae</taxon>
        <taxon>Streptophyta</taxon>
        <taxon>Embryophyta</taxon>
        <taxon>Tracheophyta</taxon>
        <taxon>Spermatophyta</taxon>
        <taxon>Magnoliopsida</taxon>
        <taxon>eudicotyledons</taxon>
        <taxon>Gunneridae</taxon>
        <taxon>Pentapetalae</taxon>
        <taxon>rosids</taxon>
        <taxon>fabids</taxon>
        <taxon>Fabales</taxon>
        <taxon>Fabaceae</taxon>
        <taxon>Papilionoideae</taxon>
        <taxon>50 kb inversion clade</taxon>
        <taxon>genistoids sensu lato</taxon>
        <taxon>core genistoids</taxon>
        <taxon>Genisteae</taxon>
        <taxon>Lupinus</taxon>
    </lineage>
</organism>
<feature type="domain" description="Protein kinase" evidence="27">
    <location>
        <begin position="376"/>
        <end position="658"/>
    </location>
</feature>
<dbReference type="InterPro" id="IPR050528">
    <property type="entry name" value="L-type_Lectin-RKs"/>
</dbReference>
<evidence type="ECO:0000256" key="26">
    <source>
        <dbReference type="SAM" id="SignalP"/>
    </source>
</evidence>
<evidence type="ECO:0000256" key="4">
    <source>
        <dbReference type="ARBA" id="ARBA00010217"/>
    </source>
</evidence>
<evidence type="ECO:0000256" key="22">
    <source>
        <dbReference type="ARBA" id="ARBA00023211"/>
    </source>
</evidence>
<dbReference type="CDD" id="cd06899">
    <property type="entry name" value="lectin_legume_LecRK_Arcelin_ConA"/>
    <property type="match status" value="1"/>
</dbReference>
<dbReference type="PANTHER" id="PTHR27007">
    <property type="match status" value="1"/>
</dbReference>
<dbReference type="GO" id="GO:0004674">
    <property type="term" value="F:protein serine/threonine kinase activity"/>
    <property type="evidence" value="ECO:0007669"/>
    <property type="project" value="UniProtKB-KW"/>
</dbReference>
<evidence type="ECO:0000256" key="2">
    <source>
        <dbReference type="ARBA" id="ARBA00007606"/>
    </source>
</evidence>
<dbReference type="Gene3D" id="1.10.510.10">
    <property type="entry name" value="Transferase(Phosphotransferase) domain 1"/>
    <property type="match status" value="1"/>
</dbReference>
<proteinExistence type="inferred from homology"/>
<evidence type="ECO:0000256" key="5">
    <source>
        <dbReference type="ARBA" id="ARBA00012513"/>
    </source>
</evidence>
<dbReference type="Gene3D" id="3.30.40.10">
    <property type="entry name" value="Zinc/RING finger domain, C3HC4 (zinc finger)"/>
    <property type="match status" value="1"/>
</dbReference>
<evidence type="ECO:0000256" key="15">
    <source>
        <dbReference type="ARBA" id="ARBA00022777"/>
    </source>
</evidence>
<keyword evidence="19 25" id="KW-0472">Membrane</keyword>
<dbReference type="SUPFAM" id="SSF49899">
    <property type="entry name" value="Concanavalin A-like lectins/glucanases"/>
    <property type="match status" value="1"/>
</dbReference>
<dbReference type="InterPro" id="IPR017441">
    <property type="entry name" value="Protein_kinase_ATP_BS"/>
</dbReference>
<evidence type="ECO:0000313" key="29">
    <source>
        <dbReference type="Proteomes" id="UP001497480"/>
    </source>
</evidence>
<dbReference type="InterPro" id="IPR013320">
    <property type="entry name" value="ConA-like_dom_sf"/>
</dbReference>
<feature type="signal peptide" evidence="26">
    <location>
        <begin position="1"/>
        <end position="23"/>
    </location>
</feature>
<evidence type="ECO:0000256" key="14">
    <source>
        <dbReference type="ARBA" id="ARBA00022771"/>
    </source>
</evidence>
<comment type="similarity">
    <text evidence="3">In the N-terminal section; belongs to the leguminous lectin family.</text>
</comment>
<feature type="chain" id="PRO_5043370922" description="non-specific serine/threonine protein kinase" evidence="26">
    <location>
        <begin position="24"/>
        <end position="1031"/>
    </location>
</feature>
<keyword evidence="10" id="KW-0479">Metal-binding</keyword>
<keyword evidence="8" id="KW-0808">Transferase</keyword>
<dbReference type="GO" id="GO:0002229">
    <property type="term" value="P:defense response to oomycetes"/>
    <property type="evidence" value="ECO:0007669"/>
    <property type="project" value="UniProtKB-ARBA"/>
</dbReference>
<evidence type="ECO:0000256" key="9">
    <source>
        <dbReference type="ARBA" id="ARBA00022692"/>
    </source>
</evidence>
<dbReference type="CDD" id="cd14066">
    <property type="entry name" value="STKc_IRAK"/>
    <property type="match status" value="1"/>
</dbReference>
<dbReference type="GO" id="GO:0005886">
    <property type="term" value="C:plasma membrane"/>
    <property type="evidence" value="ECO:0007669"/>
    <property type="project" value="UniProtKB-SubCell"/>
</dbReference>
<dbReference type="SUPFAM" id="SSF57903">
    <property type="entry name" value="FYVE/PHD zinc finger"/>
    <property type="match status" value="1"/>
</dbReference>
<dbReference type="InterPro" id="IPR000719">
    <property type="entry name" value="Prot_kinase_dom"/>
</dbReference>
<keyword evidence="12" id="KW-0430">Lectin</keyword>
<comment type="caution">
    <text evidence="28">The sequence shown here is derived from an EMBL/GenBank/DDBJ whole genome shotgun (WGS) entry which is preliminary data.</text>
</comment>
<keyword evidence="16" id="KW-0862">Zinc</keyword>
<dbReference type="GO" id="GO:0005524">
    <property type="term" value="F:ATP binding"/>
    <property type="evidence" value="ECO:0007669"/>
    <property type="project" value="UniProtKB-UniRule"/>
</dbReference>
<dbReference type="Gene3D" id="2.60.120.200">
    <property type="match status" value="1"/>
</dbReference>
<evidence type="ECO:0000256" key="1">
    <source>
        <dbReference type="ARBA" id="ARBA00004251"/>
    </source>
</evidence>
<evidence type="ECO:0000256" key="25">
    <source>
        <dbReference type="SAM" id="Phobius"/>
    </source>
</evidence>
<evidence type="ECO:0000256" key="21">
    <source>
        <dbReference type="ARBA" id="ARBA00023180"/>
    </source>
</evidence>
<evidence type="ECO:0000256" key="16">
    <source>
        <dbReference type="ARBA" id="ARBA00022833"/>
    </source>
</evidence>
<evidence type="ECO:0000256" key="7">
    <source>
        <dbReference type="ARBA" id="ARBA00022527"/>
    </source>
</evidence>
<dbReference type="PROSITE" id="PS00107">
    <property type="entry name" value="PROTEIN_KINASE_ATP"/>
    <property type="match status" value="1"/>
</dbReference>
<keyword evidence="14" id="KW-0863">Zinc-finger</keyword>
<keyword evidence="9 25" id="KW-0812">Transmembrane</keyword>
<evidence type="ECO:0000256" key="17">
    <source>
        <dbReference type="ARBA" id="ARBA00022840"/>
    </source>
</evidence>
<accession>A0AAV1X351</accession>
<reference evidence="28 29" key="1">
    <citation type="submission" date="2024-03" db="EMBL/GenBank/DDBJ databases">
        <authorList>
            <person name="Martinez-Hernandez J."/>
        </authorList>
    </citation>
    <scope>NUCLEOTIDE SEQUENCE [LARGE SCALE GENOMIC DNA]</scope>
</reference>
<keyword evidence="20" id="KW-0675">Receptor</keyword>
<evidence type="ECO:0000256" key="18">
    <source>
        <dbReference type="ARBA" id="ARBA00022989"/>
    </source>
</evidence>
<evidence type="ECO:0000256" key="10">
    <source>
        <dbReference type="ARBA" id="ARBA00022723"/>
    </source>
</evidence>
<name>A0AAV1X351_LUPLU</name>
<comment type="similarity">
    <text evidence="2">Belongs to the leguminous lectin family.</text>
</comment>
<dbReference type="InterPro" id="IPR056280">
    <property type="entry name" value="AIPP2-like_SPOC"/>
</dbReference>
<dbReference type="SUPFAM" id="SSF56112">
    <property type="entry name" value="Protein kinase-like (PK-like)"/>
    <property type="match status" value="1"/>
</dbReference>
<keyword evidence="15" id="KW-0418">Kinase</keyword>
<evidence type="ECO:0000256" key="3">
    <source>
        <dbReference type="ARBA" id="ARBA00008536"/>
    </source>
</evidence>
<evidence type="ECO:0000313" key="28">
    <source>
        <dbReference type="EMBL" id="CAL0316030.1"/>
    </source>
</evidence>
<protein>
    <recommendedName>
        <fullName evidence="5">non-specific serine/threonine protein kinase</fullName>
        <ecNumber evidence="5">2.7.11.1</ecNumber>
    </recommendedName>
</protein>
<keyword evidence="13 23" id="KW-0547">Nucleotide-binding</keyword>
<gene>
    <name evidence="28" type="ORF">LLUT_LOCUS17090</name>
</gene>
<feature type="compositionally biased region" description="Basic and acidic residues" evidence="24">
    <location>
        <begin position="790"/>
        <end position="799"/>
    </location>
</feature>
<dbReference type="EC" id="2.7.11.1" evidence="5"/>
<evidence type="ECO:0000256" key="8">
    <source>
        <dbReference type="ARBA" id="ARBA00022679"/>
    </source>
</evidence>
<keyword evidence="21" id="KW-0325">Glycoprotein</keyword>
<dbReference type="Pfam" id="PF00139">
    <property type="entry name" value="Lectin_legB"/>
    <property type="match status" value="1"/>
</dbReference>
<evidence type="ECO:0000256" key="20">
    <source>
        <dbReference type="ARBA" id="ARBA00023170"/>
    </source>
</evidence>
<sequence length="1031" mass="114002">MHCSHSLFLLWIIHFSLFTFPSSLPISSPSQNITLFGEAFFSDNNSITLTKQLPTCLSSSSSSSGVGRAFYVNPVRFLDPITNSTVSFSCKFSFSILSSSSSCPSSDGIAFLISSTTDFTTLSQGYIGLPSPPTLFTQDSSSSYFAVEFDTSVDNSLGDINDNHIGIDVNSVVSFATVDAFSHGIHLKSGRVITAWIEYRDAIKMVRVWVSYSYSTRPPTPILASNVDLSDKFNEFMHVGFSASNGQGSSFHIVDHWQFKTFGYDSNSVSPMDMVEEGDCLLCYPGNSFTETQHNDSHSHGHRKKKTGEVALGLGGLAAFLVSAFAVVVVICVFLTKKKGVVGVRQIREGQSCRFQTNKVPTRLSLSEIRSATLGFNRDRLVGEGASAKVYKGSLPFGDVAVKRFDRDDLKDSTLHNPFATEFATMVGCLRHKNLVQLKGWCCEGNELVLVYEFMPNGSLSEVLHGKHEDSSFALSWKQRVKIVLGVASALTYLHEECERQIIHRDVKTCNIMLDANFNSKLSDFGLAEVYEHSSYKTRDATIPAGTMGYLAPEYVYSGVPTVKTDVYSFGVVVLEVATGRKPVEDDGTVVVDYVWKLWEKKQLIEGADPRLMGEFDVLEMERMLLVGLICVHPDYEKRPTVRGAARILKKEAPLPLLPSSKPRVRIRPNCPNDTPETQTVVGDWASTDEGLYFTPRSFPETLVFCNGCQACTLHRYCLDGPVIKIDDVTWFCEDCVPKQLVAVSPGQSAPLSSETSDSMSFSENEIQTRELKSCTKGVTKSNQQQQMPIKEKQAERKVKSGSVSNTKDLLSDSVGPPQLEHTECSNSCEEESMLKNECEPVQRDAANSNGASKSVQTPQEANFCAVVGQVVAQPIVDPIWRGPLNLCNETIGTVGLIAHVSTLACSKVYDEVTRFPEALHADLVPRYMVWPNYFKNAGPNDKSIALYFFPESERDGNVFDKLVNDLIHRELAIKVVAENAELLIFPSTLLPNNIWEFQSKYYLWGVFRRKQTSQMTNGAVSRDGGGVHKP</sequence>
<dbReference type="FunFam" id="1.10.510.10:FF:000342">
    <property type="entry name" value="L-type lectin-domain containing receptor kinase VIII.1"/>
    <property type="match status" value="1"/>
</dbReference>
<dbReference type="Pfam" id="PF07714">
    <property type="entry name" value="PK_Tyr_Ser-Thr"/>
    <property type="match status" value="1"/>
</dbReference>
<feature type="compositionally biased region" description="Polar residues" evidence="24">
    <location>
        <begin position="778"/>
        <end position="788"/>
    </location>
</feature>
<dbReference type="Proteomes" id="UP001497480">
    <property type="component" value="Unassembled WGS sequence"/>
</dbReference>
<keyword evidence="29" id="KW-1185">Reference proteome</keyword>
<evidence type="ECO:0000256" key="6">
    <source>
        <dbReference type="ARBA" id="ARBA00022475"/>
    </source>
</evidence>
<evidence type="ECO:0000256" key="24">
    <source>
        <dbReference type="SAM" id="MobiDB-lite"/>
    </source>
</evidence>
<evidence type="ECO:0000256" key="12">
    <source>
        <dbReference type="ARBA" id="ARBA00022734"/>
    </source>
</evidence>
<dbReference type="InterPro" id="IPR001220">
    <property type="entry name" value="Legume_lectin_dom"/>
</dbReference>
<evidence type="ECO:0000256" key="11">
    <source>
        <dbReference type="ARBA" id="ARBA00022729"/>
    </source>
</evidence>
<keyword evidence="6" id="KW-1003">Cell membrane</keyword>
<feature type="transmembrane region" description="Helical" evidence="25">
    <location>
        <begin position="310"/>
        <end position="335"/>
    </location>
</feature>
<dbReference type="SMART" id="SM00220">
    <property type="entry name" value="S_TKc"/>
    <property type="match status" value="1"/>
</dbReference>
<dbReference type="PROSITE" id="PS50011">
    <property type="entry name" value="PROTEIN_KINASE_DOM"/>
    <property type="match status" value="1"/>
</dbReference>
<dbReference type="GO" id="GO:0008270">
    <property type="term" value="F:zinc ion binding"/>
    <property type="evidence" value="ECO:0007669"/>
    <property type="project" value="UniProtKB-KW"/>
</dbReference>
<evidence type="ECO:0000259" key="27">
    <source>
        <dbReference type="PROSITE" id="PS50011"/>
    </source>
</evidence>
<evidence type="ECO:0000256" key="13">
    <source>
        <dbReference type="ARBA" id="ARBA00022741"/>
    </source>
</evidence>
<dbReference type="InterPro" id="IPR013083">
    <property type="entry name" value="Znf_RING/FYVE/PHD"/>
</dbReference>
<dbReference type="InterPro" id="IPR008271">
    <property type="entry name" value="Ser/Thr_kinase_AS"/>
</dbReference>
<keyword evidence="22" id="KW-0464">Manganese</keyword>
<dbReference type="InterPro" id="IPR011009">
    <property type="entry name" value="Kinase-like_dom_sf"/>
</dbReference>
<dbReference type="Pfam" id="PF23121">
    <property type="entry name" value="SPOC_AIPP2"/>
    <property type="match status" value="1"/>
</dbReference>
<dbReference type="EMBL" id="CAXHTB010000012">
    <property type="protein sequence ID" value="CAL0316030.1"/>
    <property type="molecule type" value="Genomic_DNA"/>
</dbReference>
<dbReference type="InterPro" id="IPR001245">
    <property type="entry name" value="Ser-Thr/Tyr_kinase_cat_dom"/>
</dbReference>
<evidence type="ECO:0000256" key="23">
    <source>
        <dbReference type="PROSITE-ProRule" id="PRU10141"/>
    </source>
</evidence>
<dbReference type="InterPro" id="IPR011011">
    <property type="entry name" value="Znf_FYVE_PHD"/>
</dbReference>
<evidence type="ECO:0000256" key="19">
    <source>
        <dbReference type="ARBA" id="ARBA00023136"/>
    </source>
</evidence>
<keyword evidence="18 25" id="KW-1133">Transmembrane helix</keyword>